<dbReference type="SUPFAM" id="SSF53092">
    <property type="entry name" value="Creatinase/prolidase N-terminal domain"/>
    <property type="match status" value="2"/>
</dbReference>
<dbReference type="Pfam" id="PF16188">
    <property type="entry name" value="Peptidase_M24_C"/>
    <property type="match status" value="1"/>
</dbReference>
<dbReference type="OrthoDB" id="9995434at2759"/>
<dbReference type="STRING" id="1169540.A0A0G4FDM7"/>
<dbReference type="Pfam" id="PF01321">
    <property type="entry name" value="Creatinase_N"/>
    <property type="match status" value="1"/>
</dbReference>
<keyword evidence="3" id="KW-0479">Metal-binding</keyword>
<evidence type="ECO:0000313" key="11">
    <source>
        <dbReference type="EMBL" id="CEM10978.1"/>
    </source>
</evidence>
<dbReference type="GO" id="GO:0070006">
    <property type="term" value="F:metalloaminopeptidase activity"/>
    <property type="evidence" value="ECO:0007669"/>
    <property type="project" value="InterPro"/>
</dbReference>
<feature type="domain" description="Peptidase M24" evidence="8">
    <location>
        <begin position="428"/>
        <end position="648"/>
    </location>
</feature>
<dbReference type="VEuPathDB" id="CryptoDB:Vbra_1329"/>
<dbReference type="PhylomeDB" id="A0A0G4FDM7"/>
<keyword evidence="5" id="KW-0464">Manganese</keyword>
<organism evidence="11 12">
    <name type="scientific">Vitrella brassicaformis (strain CCMP3155)</name>
    <dbReference type="NCBI Taxonomy" id="1169540"/>
    <lineage>
        <taxon>Eukaryota</taxon>
        <taxon>Sar</taxon>
        <taxon>Alveolata</taxon>
        <taxon>Colpodellida</taxon>
        <taxon>Vitrellaceae</taxon>
        <taxon>Vitrella</taxon>
    </lineage>
</organism>
<dbReference type="GO" id="GO:0005737">
    <property type="term" value="C:cytoplasm"/>
    <property type="evidence" value="ECO:0007669"/>
    <property type="project" value="UniProtKB-ARBA"/>
</dbReference>
<dbReference type="Gene3D" id="3.90.230.10">
    <property type="entry name" value="Creatinase/methionine aminopeptidase superfamily"/>
    <property type="match status" value="1"/>
</dbReference>
<dbReference type="InterPro" id="IPR050422">
    <property type="entry name" value="X-Pro_aminopeptidase_P"/>
</dbReference>
<evidence type="ECO:0000256" key="2">
    <source>
        <dbReference type="ARBA" id="ARBA00008766"/>
    </source>
</evidence>
<dbReference type="FunFam" id="3.90.230.10:FF:000007">
    <property type="entry name" value="Xaa-Pro aminopeptidase P"/>
    <property type="match status" value="1"/>
</dbReference>
<keyword evidence="4" id="KW-0378">Hydrolase</keyword>
<sequence length="753" mass="83507">MRARDVLLDATLLLFSLIFMATPRTAAKLIRRSSTSTHGRQHSGPPASAYVHYPPEGPTRIGFHPSHAPFPRRFISRLSTIRAPTRRYSSKAGSAPDLATLIRQKSAAEKLSRLRELMKERGVNVYVVGTRDAHNSEYTADRDARRAYVSGFDGSAGTALVTMDKALLWTDGRYFLQAEQQLDGDHWALMKTGLPDTPTLEKWIDENVPDAVVGIDPYTTSISGLKQLKKQLKRKEVKPINGNLVDEMWGADQPPMPCEPVFVHAEELAGRNTTEKLAGIRKKMKEKKCDLMVVTALDQVAWLLNLRGSDVAFNPVFFAYVTITPDDVTIYCNSERLTAEARTQLQTHDVSIQPYESLTADLTAMSAKLSPEGRVWVEQACNLAVKTALEAGLDEERRKGGDDDDWLMLQDTPLALAKAKKNDAELAGVREAHEKDAVALANFFAWLDKAVETGDVWKEDECTLAERVEAFRAQQAGFRGPSFPTISSVGPSGAIIHYRPEEGNCLTAQPVMYLLDSGGQYEEGTTDVTRTVHLGDPSDFERQCWTRVLKGHIALSQCVFPPNTKGPQLDALARTSLWAYGLDYRHGTGHGVGAFLHVHEGPQGISPNLKGSSAETPLDVGMIVSNEPGYYHDGHFGIRIENLITVREVDTAHSFGGKKYLAFEPLTLVPFQRKMIDLSLLSDDEIKWVNAYHERVRETVERRLREEEQRSSGSPTVDNSDVIAWLREATAPLTRPSAAGMTERREMETVAAA</sequence>
<evidence type="ECO:0000259" key="9">
    <source>
        <dbReference type="Pfam" id="PF01321"/>
    </source>
</evidence>
<comment type="cofactor">
    <cofactor evidence="1">
        <name>Mn(2+)</name>
        <dbReference type="ChEBI" id="CHEBI:29035"/>
    </cofactor>
</comment>
<evidence type="ECO:0000259" key="8">
    <source>
        <dbReference type="Pfam" id="PF00557"/>
    </source>
</evidence>
<protein>
    <submittedName>
        <fullName evidence="11">Uncharacterized protein</fullName>
    </submittedName>
</protein>
<feature type="domain" description="Creatinase N-terminal" evidence="9">
    <location>
        <begin position="111"/>
        <end position="245"/>
    </location>
</feature>
<reference evidence="11 12" key="1">
    <citation type="submission" date="2014-11" db="EMBL/GenBank/DDBJ databases">
        <authorList>
            <person name="Zhu J."/>
            <person name="Qi W."/>
            <person name="Song R."/>
        </authorList>
    </citation>
    <scope>NUCLEOTIDE SEQUENCE [LARGE SCALE GENOMIC DNA]</scope>
</reference>
<dbReference type="Proteomes" id="UP000041254">
    <property type="component" value="Unassembled WGS sequence"/>
</dbReference>
<dbReference type="FunCoup" id="A0A0G4FDM7">
    <property type="interactions" value="39"/>
</dbReference>
<dbReference type="InterPro" id="IPR000587">
    <property type="entry name" value="Creatinase_N"/>
</dbReference>
<name>A0A0G4FDM7_VITBC</name>
<dbReference type="Pfam" id="PF16189">
    <property type="entry name" value="Creatinase_N_2"/>
    <property type="match status" value="1"/>
</dbReference>
<dbReference type="EMBL" id="CDMY01000407">
    <property type="protein sequence ID" value="CEM10978.1"/>
    <property type="molecule type" value="Genomic_DNA"/>
</dbReference>
<dbReference type="InterPro" id="IPR036005">
    <property type="entry name" value="Creatinase/aminopeptidase-like"/>
</dbReference>
<proteinExistence type="inferred from homology"/>
<feature type="compositionally biased region" description="Basic and acidic residues" evidence="6">
    <location>
        <begin position="742"/>
        <end position="753"/>
    </location>
</feature>
<dbReference type="OMA" id="EPGMILS"/>
<dbReference type="GO" id="GO:0046872">
    <property type="term" value="F:metal ion binding"/>
    <property type="evidence" value="ECO:0007669"/>
    <property type="project" value="UniProtKB-KW"/>
</dbReference>
<dbReference type="Pfam" id="PF00557">
    <property type="entry name" value="Peptidase_M24"/>
    <property type="match status" value="1"/>
</dbReference>
<dbReference type="InParanoid" id="A0A0G4FDM7"/>
<dbReference type="SUPFAM" id="SSF55920">
    <property type="entry name" value="Creatinase/aminopeptidase"/>
    <property type="match status" value="1"/>
</dbReference>
<feature type="chain" id="PRO_5005189129" evidence="7">
    <location>
        <begin position="28"/>
        <end position="753"/>
    </location>
</feature>
<evidence type="ECO:0000259" key="10">
    <source>
        <dbReference type="Pfam" id="PF16188"/>
    </source>
</evidence>
<evidence type="ECO:0000256" key="1">
    <source>
        <dbReference type="ARBA" id="ARBA00001936"/>
    </source>
</evidence>
<keyword evidence="12" id="KW-1185">Reference proteome</keyword>
<dbReference type="FunFam" id="3.40.350.10:FF:000003">
    <property type="entry name" value="Xaa-pro aminopeptidase P"/>
    <property type="match status" value="1"/>
</dbReference>
<evidence type="ECO:0000256" key="6">
    <source>
        <dbReference type="SAM" id="MobiDB-lite"/>
    </source>
</evidence>
<feature type="domain" description="Peptidase M24 C-terminal" evidence="10">
    <location>
        <begin position="659"/>
        <end position="733"/>
    </location>
</feature>
<feature type="region of interest" description="Disordered" evidence="6">
    <location>
        <begin position="734"/>
        <end position="753"/>
    </location>
</feature>
<evidence type="ECO:0000256" key="4">
    <source>
        <dbReference type="ARBA" id="ARBA00022801"/>
    </source>
</evidence>
<evidence type="ECO:0000256" key="3">
    <source>
        <dbReference type="ARBA" id="ARBA00022723"/>
    </source>
</evidence>
<dbReference type="InterPro" id="IPR029149">
    <property type="entry name" value="Creatin/AminoP/Spt16_N"/>
</dbReference>
<keyword evidence="7" id="KW-0732">Signal</keyword>
<evidence type="ECO:0000256" key="5">
    <source>
        <dbReference type="ARBA" id="ARBA00023211"/>
    </source>
</evidence>
<dbReference type="AlphaFoldDB" id="A0A0G4FDM7"/>
<dbReference type="InterPro" id="IPR000994">
    <property type="entry name" value="Pept_M24"/>
</dbReference>
<gene>
    <name evidence="11" type="ORF">Vbra_1329</name>
</gene>
<accession>A0A0G4FDM7</accession>
<evidence type="ECO:0000313" key="12">
    <source>
        <dbReference type="Proteomes" id="UP000041254"/>
    </source>
</evidence>
<feature type="signal peptide" evidence="7">
    <location>
        <begin position="1"/>
        <end position="27"/>
    </location>
</feature>
<dbReference type="InterPro" id="IPR032416">
    <property type="entry name" value="Peptidase_M24_C"/>
</dbReference>
<comment type="similarity">
    <text evidence="2">Belongs to the peptidase M24B family.</text>
</comment>
<evidence type="ECO:0000256" key="7">
    <source>
        <dbReference type="SAM" id="SignalP"/>
    </source>
</evidence>
<dbReference type="InterPro" id="IPR033740">
    <property type="entry name" value="Pept_M24B"/>
</dbReference>
<dbReference type="PANTHER" id="PTHR43763">
    <property type="entry name" value="XAA-PRO AMINOPEPTIDASE 1"/>
    <property type="match status" value="1"/>
</dbReference>
<dbReference type="CDD" id="cd01085">
    <property type="entry name" value="APP"/>
    <property type="match status" value="1"/>
</dbReference>
<dbReference type="Gene3D" id="3.40.350.10">
    <property type="entry name" value="Creatinase/prolidase N-terminal domain"/>
    <property type="match status" value="2"/>
</dbReference>
<dbReference type="PANTHER" id="PTHR43763:SF6">
    <property type="entry name" value="XAA-PRO AMINOPEPTIDASE 1"/>
    <property type="match status" value="1"/>
</dbReference>